<keyword evidence="6" id="KW-0862">Zinc</keyword>
<keyword evidence="1" id="KW-0808">Transferase</keyword>
<dbReference type="PANTHER" id="PTHR11685">
    <property type="entry name" value="RBR FAMILY RING FINGER AND IBR DOMAIN-CONTAINING"/>
    <property type="match status" value="1"/>
</dbReference>
<dbReference type="Pfam" id="PF26200">
    <property type="entry name" value="Rcat_RNF216"/>
    <property type="match status" value="1"/>
</dbReference>
<dbReference type="AlphaFoldDB" id="A0A7S3ATX3"/>
<evidence type="ECO:0000256" key="5">
    <source>
        <dbReference type="ARBA" id="ARBA00022786"/>
    </source>
</evidence>
<dbReference type="GO" id="GO:0016567">
    <property type="term" value="P:protein ubiquitination"/>
    <property type="evidence" value="ECO:0007669"/>
    <property type="project" value="InterPro"/>
</dbReference>
<evidence type="ECO:0000313" key="8">
    <source>
        <dbReference type="EMBL" id="CAE0113317.1"/>
    </source>
</evidence>
<organism evidence="8">
    <name type="scientific">Haptolina ericina</name>
    <dbReference type="NCBI Taxonomy" id="156174"/>
    <lineage>
        <taxon>Eukaryota</taxon>
        <taxon>Haptista</taxon>
        <taxon>Haptophyta</taxon>
        <taxon>Prymnesiophyceae</taxon>
        <taxon>Prymnesiales</taxon>
        <taxon>Prymnesiaceae</taxon>
        <taxon>Haptolina</taxon>
    </lineage>
</organism>
<sequence>MSMDHPRSPRTQMLIDIRVARVRWLCERTTPRSVRLPSHPGGYIKAECGFCQLTMWSMDRSAANPICGACRLPGRYHIDICGICFDHCRPLTFLSCSDKHPFCASCLGKYIEVNVSDFGRADHICPHPACNRSIPEKALAKLSLTGHLSKPHLAQHKSLRSADQCARLRTLLQPDGNSMFEWLQVNAQVCPHCYALVQRSSGCNHMTCACGQEFCYKCGAAYPLPSKHENHWQNEPTRLNIELLGPDGLPIFAPPAAVEPPPADDPFALPILQCAPCDGVVASDVEGEATAVAVRAGMTSSAEAGLAASASQLPRTKAEARERLLFLFTLRCPNALCRHPICMDAAFADCFALTCSRCESHFCAWCLRLARAQEDLHSHVLDCTAAPDNMRGSALYLHDHNGGPHEAPHPKAKFVAHWRQILRGQAEAMLSEMAEAAAACDTAAAAASDGAWLLRQGGSVEGGGVSEGTLRDDGDAVRHGDDAGTCAVPYDAARDETALRELIELHLCVTG</sequence>
<evidence type="ECO:0000256" key="6">
    <source>
        <dbReference type="ARBA" id="ARBA00022833"/>
    </source>
</evidence>
<dbReference type="PROSITE" id="PS51873">
    <property type="entry name" value="TRIAD"/>
    <property type="match status" value="1"/>
</dbReference>
<evidence type="ECO:0000256" key="1">
    <source>
        <dbReference type="ARBA" id="ARBA00022679"/>
    </source>
</evidence>
<proteinExistence type="predicted"/>
<dbReference type="GO" id="GO:0004842">
    <property type="term" value="F:ubiquitin-protein transferase activity"/>
    <property type="evidence" value="ECO:0007669"/>
    <property type="project" value="InterPro"/>
</dbReference>
<keyword evidence="2" id="KW-0479">Metal-binding</keyword>
<dbReference type="EMBL" id="HBHX01025070">
    <property type="protein sequence ID" value="CAE0113317.1"/>
    <property type="molecule type" value="Transcribed_RNA"/>
</dbReference>
<dbReference type="InterPro" id="IPR044066">
    <property type="entry name" value="TRIAD_supradom"/>
</dbReference>
<keyword evidence="3" id="KW-0677">Repeat</keyword>
<reference evidence="8" key="1">
    <citation type="submission" date="2021-01" db="EMBL/GenBank/DDBJ databases">
        <authorList>
            <person name="Corre E."/>
            <person name="Pelletier E."/>
            <person name="Niang G."/>
            <person name="Scheremetjew M."/>
            <person name="Finn R."/>
            <person name="Kale V."/>
            <person name="Holt S."/>
            <person name="Cochrane G."/>
            <person name="Meng A."/>
            <person name="Brown T."/>
            <person name="Cohen L."/>
        </authorList>
    </citation>
    <scope>NUCLEOTIDE SEQUENCE</scope>
    <source>
        <strain evidence="8">CCMP281</strain>
    </source>
</reference>
<name>A0A7S3ATX3_9EUKA</name>
<dbReference type="SUPFAM" id="SSF57850">
    <property type="entry name" value="RING/U-box"/>
    <property type="match status" value="2"/>
</dbReference>
<dbReference type="Gene3D" id="1.20.120.1750">
    <property type="match status" value="1"/>
</dbReference>
<protein>
    <recommendedName>
        <fullName evidence="7">RING-type domain-containing protein</fullName>
    </recommendedName>
</protein>
<accession>A0A7S3ATX3</accession>
<keyword evidence="4" id="KW-0863">Zinc-finger</keyword>
<gene>
    <name evidence="8" type="ORF">HERI1096_LOCUS13977</name>
</gene>
<evidence type="ECO:0000256" key="3">
    <source>
        <dbReference type="ARBA" id="ARBA00022737"/>
    </source>
</evidence>
<evidence type="ECO:0000256" key="2">
    <source>
        <dbReference type="ARBA" id="ARBA00022723"/>
    </source>
</evidence>
<feature type="domain" description="RING-type" evidence="7">
    <location>
        <begin position="77"/>
        <end position="392"/>
    </location>
</feature>
<dbReference type="GO" id="GO:0008270">
    <property type="term" value="F:zinc ion binding"/>
    <property type="evidence" value="ECO:0007669"/>
    <property type="project" value="UniProtKB-KW"/>
</dbReference>
<dbReference type="InterPro" id="IPR031127">
    <property type="entry name" value="E3_UB_ligase_RBR"/>
</dbReference>
<keyword evidence="5" id="KW-0833">Ubl conjugation pathway</keyword>
<evidence type="ECO:0000256" key="4">
    <source>
        <dbReference type="ARBA" id="ARBA00022771"/>
    </source>
</evidence>
<evidence type="ECO:0000259" key="7">
    <source>
        <dbReference type="PROSITE" id="PS51873"/>
    </source>
</evidence>